<keyword evidence="3" id="KW-0812">Transmembrane</keyword>
<dbReference type="InterPro" id="IPR001841">
    <property type="entry name" value="Znf_RING"/>
</dbReference>
<dbReference type="GO" id="GO:0004842">
    <property type="term" value="F:ubiquitin-protein transferase activity"/>
    <property type="evidence" value="ECO:0007669"/>
    <property type="project" value="InterPro"/>
</dbReference>
<dbReference type="SUPFAM" id="SSF57850">
    <property type="entry name" value="RING/U-box"/>
    <property type="match status" value="1"/>
</dbReference>
<feature type="compositionally biased region" description="Basic and acidic residues" evidence="2">
    <location>
        <begin position="151"/>
        <end position="179"/>
    </location>
</feature>
<keyword evidence="3" id="KW-1133">Transmembrane helix</keyword>
<evidence type="ECO:0000259" key="4">
    <source>
        <dbReference type="PROSITE" id="PS50089"/>
    </source>
</evidence>
<dbReference type="EMBL" id="AMZH03020048">
    <property type="protein sequence ID" value="RRT39603.1"/>
    <property type="molecule type" value="Genomic_DNA"/>
</dbReference>
<feature type="transmembrane region" description="Helical" evidence="3">
    <location>
        <begin position="74"/>
        <end position="93"/>
    </location>
</feature>
<dbReference type="GO" id="GO:0016567">
    <property type="term" value="P:protein ubiquitination"/>
    <property type="evidence" value="ECO:0007669"/>
    <property type="project" value="TreeGrafter"/>
</dbReference>
<feature type="compositionally biased region" description="Low complexity" evidence="2">
    <location>
        <begin position="196"/>
        <end position="211"/>
    </location>
</feature>
<keyword evidence="1" id="KW-0863">Zinc-finger</keyword>
<protein>
    <recommendedName>
        <fullName evidence="4">RING-type domain-containing protein</fullName>
    </recommendedName>
</protein>
<keyword evidence="1" id="KW-0479">Metal-binding</keyword>
<organism evidence="5 6">
    <name type="scientific">Ensete ventricosum</name>
    <name type="common">Abyssinian banana</name>
    <name type="synonym">Musa ensete</name>
    <dbReference type="NCBI Taxonomy" id="4639"/>
    <lineage>
        <taxon>Eukaryota</taxon>
        <taxon>Viridiplantae</taxon>
        <taxon>Streptophyta</taxon>
        <taxon>Embryophyta</taxon>
        <taxon>Tracheophyta</taxon>
        <taxon>Spermatophyta</taxon>
        <taxon>Magnoliopsida</taxon>
        <taxon>Liliopsida</taxon>
        <taxon>Zingiberales</taxon>
        <taxon>Musaceae</taxon>
        <taxon>Ensete</taxon>
    </lineage>
</organism>
<dbReference type="AlphaFoldDB" id="A0A426XJI1"/>
<comment type="caution">
    <text evidence="5">The sequence shown here is derived from an EMBL/GenBank/DDBJ whole genome shotgun (WGS) entry which is preliminary data.</text>
</comment>
<dbReference type="InterPro" id="IPR039780">
    <property type="entry name" value="Mot2"/>
</dbReference>
<reference evidence="5 6" key="1">
    <citation type="journal article" date="2014" name="Agronomy (Basel)">
        <title>A Draft Genome Sequence for Ensete ventricosum, the Drought-Tolerant Tree Against Hunger.</title>
        <authorList>
            <person name="Harrison J."/>
            <person name="Moore K.A."/>
            <person name="Paszkiewicz K."/>
            <person name="Jones T."/>
            <person name="Grant M."/>
            <person name="Ambacheew D."/>
            <person name="Muzemil S."/>
            <person name="Studholme D.J."/>
        </authorList>
    </citation>
    <scope>NUCLEOTIDE SEQUENCE [LARGE SCALE GENOMIC DNA]</scope>
</reference>
<evidence type="ECO:0000313" key="6">
    <source>
        <dbReference type="Proteomes" id="UP000287651"/>
    </source>
</evidence>
<dbReference type="PANTHER" id="PTHR12603:SF0">
    <property type="entry name" value="CCR4-NOT TRANSCRIPTION COMPLEX SUBUNIT 4"/>
    <property type="match status" value="1"/>
</dbReference>
<proteinExistence type="predicted"/>
<evidence type="ECO:0000256" key="3">
    <source>
        <dbReference type="SAM" id="Phobius"/>
    </source>
</evidence>
<dbReference type="Pfam" id="PF14570">
    <property type="entry name" value="zf-RING_4"/>
    <property type="match status" value="1"/>
</dbReference>
<feature type="non-terminal residue" evidence="5">
    <location>
        <position position="1"/>
    </location>
</feature>
<dbReference type="PROSITE" id="PS50089">
    <property type="entry name" value="ZF_RING_2"/>
    <property type="match status" value="1"/>
</dbReference>
<dbReference type="Gene3D" id="3.30.40.10">
    <property type="entry name" value="Zinc/RING finger domain, C3HC4 (zinc finger)"/>
    <property type="match status" value="1"/>
</dbReference>
<name>A0A426XJI1_ENSVE</name>
<keyword evidence="1" id="KW-0862">Zinc</keyword>
<sequence length="410" mass="45687">RKPQSVWLSVSPRSAPLRLFLTLCCIRRRFFSLSFFKEEKEEEMGSDAAAYDASVAAISRDIARKKRVQTNSRILFFLLLCLVLNFVSFDPNYTSDFVSFLDQANRSAKLKQCKLDARREQWLSQVRNKDWMVTGRGAPVASSPPHVALSKKLDRTSKEEEEEHRVEVEPDGLSSHESEEGSPTHSSHMNGCANYSISSESSFGSSSRSFSNAEVEEDICEERGEEKEGIDDWEALADALPVAHDRNQPTLNPPASVPDSTATAVGTNKDCHEGFAKPDDKPLVPRAWRADDAFRPQSLPNLSKQWSFPVSRERHYAAATRWAHHGILSTPSTCPICCEDLDPTDTSFLPCNCGFRLCLFCHKRILEADGRCPGCRKHYDPVAGCEVGNGGGMQPVTLRLSHACSMISRT</sequence>
<keyword evidence="3" id="KW-0472">Membrane</keyword>
<dbReference type="PANTHER" id="PTHR12603">
    <property type="entry name" value="CCR4-NOT TRANSCRIPTION COMPLEX RELATED"/>
    <property type="match status" value="1"/>
</dbReference>
<dbReference type="CDD" id="cd16618">
    <property type="entry name" value="mRING-HC-C4C4_CNOT4"/>
    <property type="match status" value="1"/>
</dbReference>
<dbReference type="InterPro" id="IPR039515">
    <property type="entry name" value="NOT4_mRING-HC-C4C4"/>
</dbReference>
<feature type="compositionally biased region" description="Polar residues" evidence="2">
    <location>
        <begin position="181"/>
        <end position="195"/>
    </location>
</feature>
<dbReference type="InterPro" id="IPR013083">
    <property type="entry name" value="Znf_RING/FYVE/PHD"/>
</dbReference>
<feature type="domain" description="RING-type" evidence="4">
    <location>
        <begin position="334"/>
        <end position="376"/>
    </location>
</feature>
<dbReference type="GO" id="GO:0008270">
    <property type="term" value="F:zinc ion binding"/>
    <property type="evidence" value="ECO:0007669"/>
    <property type="project" value="UniProtKB-KW"/>
</dbReference>
<feature type="region of interest" description="Disordered" evidence="2">
    <location>
        <begin position="135"/>
        <end position="229"/>
    </location>
</feature>
<dbReference type="GO" id="GO:0030014">
    <property type="term" value="C:CCR4-NOT complex"/>
    <property type="evidence" value="ECO:0007669"/>
    <property type="project" value="InterPro"/>
</dbReference>
<evidence type="ECO:0000256" key="1">
    <source>
        <dbReference type="PROSITE-ProRule" id="PRU00175"/>
    </source>
</evidence>
<gene>
    <name evidence="5" type="ORF">B296_00018566</name>
</gene>
<evidence type="ECO:0000256" key="2">
    <source>
        <dbReference type="SAM" id="MobiDB-lite"/>
    </source>
</evidence>
<accession>A0A426XJI1</accession>
<dbReference type="Proteomes" id="UP000287651">
    <property type="component" value="Unassembled WGS sequence"/>
</dbReference>
<evidence type="ECO:0000313" key="5">
    <source>
        <dbReference type="EMBL" id="RRT39603.1"/>
    </source>
</evidence>